<reference evidence="10 11" key="1">
    <citation type="submission" date="2015-08" db="EMBL/GenBank/DDBJ databases">
        <title>Ancestral chromatin configuration constrains chromatin evolution on differentiating sex chromosomes in Drosophila.</title>
        <authorList>
            <person name="Zhou Q."/>
            <person name="Bachtrog D."/>
        </authorList>
    </citation>
    <scope>NUCLEOTIDE SEQUENCE [LARGE SCALE GENOMIC DNA]</scope>
    <source>
        <tissue evidence="10">Whole larvae</tissue>
    </source>
</reference>
<dbReference type="SUPFAM" id="SSF56327">
    <property type="entry name" value="LDH C-terminal domain-like"/>
    <property type="match status" value="1"/>
</dbReference>
<dbReference type="PROSITE" id="PS00064">
    <property type="entry name" value="L_LDH"/>
    <property type="match status" value="1"/>
</dbReference>
<keyword evidence="4 6" id="KW-0560">Oxidoreductase</keyword>
<evidence type="ECO:0000256" key="5">
    <source>
        <dbReference type="ARBA" id="ARBA00023027"/>
    </source>
</evidence>
<evidence type="ECO:0000259" key="9">
    <source>
        <dbReference type="Pfam" id="PF02866"/>
    </source>
</evidence>
<dbReference type="GO" id="GO:0006089">
    <property type="term" value="P:lactate metabolic process"/>
    <property type="evidence" value="ECO:0007669"/>
    <property type="project" value="TreeGrafter"/>
</dbReference>
<feature type="domain" description="Lactate/malate dehydrogenase N-terminal" evidence="8">
    <location>
        <begin position="76"/>
        <end position="213"/>
    </location>
</feature>
<evidence type="ECO:0000256" key="1">
    <source>
        <dbReference type="ARBA" id="ARBA00004843"/>
    </source>
</evidence>
<dbReference type="SUPFAM" id="SSF51735">
    <property type="entry name" value="NAD(P)-binding Rossmann-fold domains"/>
    <property type="match status" value="1"/>
</dbReference>
<dbReference type="InterPro" id="IPR036291">
    <property type="entry name" value="NAD(P)-bd_dom_sf"/>
</dbReference>
<feature type="compositionally biased region" description="Basic and acidic residues" evidence="7">
    <location>
        <begin position="857"/>
        <end position="889"/>
    </location>
</feature>
<comment type="catalytic activity">
    <reaction evidence="6">
        <text>(S)-lactate + NAD(+) = pyruvate + NADH + H(+)</text>
        <dbReference type="Rhea" id="RHEA:23444"/>
        <dbReference type="ChEBI" id="CHEBI:15361"/>
        <dbReference type="ChEBI" id="CHEBI:15378"/>
        <dbReference type="ChEBI" id="CHEBI:16651"/>
        <dbReference type="ChEBI" id="CHEBI:57540"/>
        <dbReference type="ChEBI" id="CHEBI:57945"/>
        <dbReference type="EC" id="1.1.1.27"/>
    </reaction>
</comment>
<dbReference type="Gene3D" id="3.40.50.720">
    <property type="entry name" value="NAD(P)-binding Rossmann-like Domain"/>
    <property type="match status" value="1"/>
</dbReference>
<dbReference type="InterPro" id="IPR001557">
    <property type="entry name" value="L-lactate/malate_DH"/>
</dbReference>
<feature type="region of interest" description="Disordered" evidence="7">
    <location>
        <begin position="426"/>
        <end position="446"/>
    </location>
</feature>
<feature type="region of interest" description="Disordered" evidence="7">
    <location>
        <begin position="856"/>
        <end position="909"/>
    </location>
</feature>
<evidence type="ECO:0000313" key="10">
    <source>
        <dbReference type="EMBL" id="ALC41012.1"/>
    </source>
</evidence>
<dbReference type="PANTHER" id="PTHR43128:SF16">
    <property type="entry name" value="L-LACTATE DEHYDROGENASE"/>
    <property type="match status" value="1"/>
</dbReference>
<dbReference type="AlphaFoldDB" id="A0A0M4ETV3"/>
<feature type="compositionally biased region" description="Basic and acidic residues" evidence="7">
    <location>
        <begin position="426"/>
        <end position="439"/>
    </location>
</feature>
<evidence type="ECO:0000256" key="7">
    <source>
        <dbReference type="SAM" id="MobiDB-lite"/>
    </source>
</evidence>
<keyword evidence="5 6" id="KW-0520">NAD</keyword>
<dbReference type="Proteomes" id="UP000494163">
    <property type="component" value="Chromosome 2R"/>
</dbReference>
<proteinExistence type="inferred from homology"/>
<dbReference type="Gene3D" id="3.90.110.10">
    <property type="entry name" value="Lactate dehydrogenase/glycoside hydrolase, family 4, C-terminal"/>
    <property type="match status" value="1"/>
</dbReference>
<dbReference type="PANTHER" id="PTHR43128">
    <property type="entry name" value="L-2-HYDROXYCARBOXYLATE DEHYDROGENASE (NAD(P)(+))"/>
    <property type="match status" value="1"/>
</dbReference>
<evidence type="ECO:0000256" key="2">
    <source>
        <dbReference type="ARBA" id="ARBA00006054"/>
    </source>
</evidence>
<dbReference type="InterPro" id="IPR022383">
    <property type="entry name" value="Lactate/malate_DH_C"/>
</dbReference>
<evidence type="ECO:0000256" key="3">
    <source>
        <dbReference type="ARBA" id="ARBA00012967"/>
    </source>
</evidence>
<dbReference type="InterPro" id="IPR001236">
    <property type="entry name" value="Lactate/malate_DH_N"/>
</dbReference>
<feature type="region of interest" description="Disordered" evidence="7">
    <location>
        <begin position="764"/>
        <end position="784"/>
    </location>
</feature>
<dbReference type="SMR" id="A0A0M4ETV3"/>
<dbReference type="Pfam" id="PF00056">
    <property type="entry name" value="Ldh_1_N"/>
    <property type="match status" value="1"/>
</dbReference>
<organism evidence="10 11">
    <name type="scientific">Drosophila busckii</name>
    <name type="common">Fruit fly</name>
    <dbReference type="NCBI Taxonomy" id="30019"/>
    <lineage>
        <taxon>Eukaryota</taxon>
        <taxon>Metazoa</taxon>
        <taxon>Ecdysozoa</taxon>
        <taxon>Arthropoda</taxon>
        <taxon>Hexapoda</taxon>
        <taxon>Insecta</taxon>
        <taxon>Pterygota</taxon>
        <taxon>Neoptera</taxon>
        <taxon>Endopterygota</taxon>
        <taxon>Diptera</taxon>
        <taxon>Brachycera</taxon>
        <taxon>Muscomorpha</taxon>
        <taxon>Ephydroidea</taxon>
        <taxon>Drosophilidae</taxon>
        <taxon>Drosophila</taxon>
    </lineage>
</organism>
<accession>A0A0M4ETV3</accession>
<keyword evidence="11" id="KW-1185">Reference proteome</keyword>
<dbReference type="Pfam" id="PF02866">
    <property type="entry name" value="Ldh_1_C"/>
    <property type="match status" value="1"/>
</dbReference>
<dbReference type="InterPro" id="IPR015955">
    <property type="entry name" value="Lactate_DH/Glyco_Ohase_4_C"/>
</dbReference>
<evidence type="ECO:0000256" key="4">
    <source>
        <dbReference type="ARBA" id="ARBA00023002"/>
    </source>
</evidence>
<dbReference type="PRINTS" id="PR00086">
    <property type="entry name" value="LLDHDRGNASE"/>
</dbReference>
<dbReference type="CDD" id="cd05293">
    <property type="entry name" value="LDH_1"/>
    <property type="match status" value="1"/>
</dbReference>
<dbReference type="STRING" id="30019.A0A0M4ETV3"/>
<protein>
    <recommendedName>
        <fullName evidence="3 6">L-lactate dehydrogenase</fullName>
        <ecNumber evidence="3 6">1.1.1.27</ecNumber>
    </recommendedName>
</protein>
<comment type="similarity">
    <text evidence="2">Belongs to the LDH/MDH superfamily. LDH family.</text>
</comment>
<dbReference type="EMBL" id="CP012524">
    <property type="protein sequence ID" value="ALC41012.1"/>
    <property type="molecule type" value="Genomic_DNA"/>
</dbReference>
<evidence type="ECO:0000313" key="11">
    <source>
        <dbReference type="Proteomes" id="UP000494163"/>
    </source>
</evidence>
<dbReference type="InterPro" id="IPR018177">
    <property type="entry name" value="L-lactate_DH_AS"/>
</dbReference>
<name>A0A0M4ETV3_DROBS</name>
<evidence type="ECO:0000259" key="8">
    <source>
        <dbReference type="Pfam" id="PF00056"/>
    </source>
</evidence>
<dbReference type="UniPathway" id="UPA00554">
    <property type="reaction ID" value="UER00611"/>
</dbReference>
<dbReference type="EC" id="1.1.1.27" evidence="3 6"/>
<sequence>MFLKRYLFNLPPSRKSMPTAYLFDCRRTFFSRKPKKSDKKAECERKAKEKKDELFRTFLKCFYKNLERQDVQAGNKVSIIGTGMAGIACAMALVSRGISSNIALHDINQELCEAERLDLLHGAMFTSTSKINKCTTVESTKNSRVIIISAGARTTGKQSRLDVAHESADIIKQVVPEALKYSPKAVFIIASNPVDVMTWYTRELTNLPIERCFSSGCHLDTARFRMYIAKQLKLSAHSVDGYVLGEHGDSSVPIWSSVTVGGVPLIDIKANIGSDEDSMRWSDVHQNVVTAAKQVISGKGYTNWALGFTIADIVSAIFEDSKRILPLSTNARGICGIQDDVFLSLPCIVNKCGICGIVYPNLTEWESDKLRNSAATLLKVQQSINQFSPSKERKLDRIIQYATQMQEKNNLRNQKRYLAMNFDRKDPQCQDSQKHRPNEQRASTLQKTKRLISKKLGWEQPKPKAKVKKEKFDKRTKKQLDEELSKTFEELWNNYQAKQQQSRQLERIQYNTVFSPKPCPETEEVVYIAPTNSSEDTLNTKCTVLKQTISSAQIEPFYVVQQIDNIITQCQELKAKYAATVNRKRLREQPKYCPKNITKNANAEKIEEENTTQKSPENKKELRKPELLKNCQKVIKKSRHCEDATKYETKKNDLQKMCKGFLDKKLQHEKELEATKKCEEEQCKHIDELASKFKAVESTKNEIVDMCKEQQKLTNAELVKKCVEKANKRRLDELTKKCREKEELLAKRCEDERKKNLQLVAKTCKDKGAKPKQPESQGHQDQEAFDISSVYTQVEERVAQLEKDFVKSAQSRKQDAACAEKKLRQKLAENVKKGCIELEKIDAQRYNKGTQKNVCHIKKDDDPKKNVDMSKKDNGVSDEHKTTDGKNTIDKFSLAPPRKKDDGLLSTPSQNESAIISEGILSDPMKIPLSNQHLDDKFYFLNVPNRLDLQSPTPSIVRVFQSDNSEISSLKDCSQGQHDFIIKEFVENMRSHNINDSLICQWVRKFSKLPLQLRPGSKILLPLPHSKEGFFIGESETALPLEMPELNVEQGYEDDVQDE</sequence>
<evidence type="ECO:0000256" key="6">
    <source>
        <dbReference type="RuleBase" id="RU000496"/>
    </source>
</evidence>
<feature type="domain" description="Lactate/malate dehydrogenase C-terminal" evidence="9">
    <location>
        <begin position="218"/>
        <end position="386"/>
    </location>
</feature>
<feature type="compositionally biased region" description="Basic and acidic residues" evidence="7">
    <location>
        <begin position="764"/>
        <end position="782"/>
    </location>
</feature>
<dbReference type="GO" id="GO:0004459">
    <property type="term" value="F:L-lactate dehydrogenase (NAD+) activity"/>
    <property type="evidence" value="ECO:0007669"/>
    <property type="project" value="UniProtKB-EC"/>
</dbReference>
<gene>
    <name evidence="10" type="ORF">Dbus_chr2Rg591</name>
</gene>
<dbReference type="OrthoDB" id="7875649at2759"/>
<comment type="pathway">
    <text evidence="1 6">Fermentation; pyruvate fermentation to lactate; (S)-lactate from pyruvate: step 1/1.</text>
</comment>